<accession>T1KTN1</accession>
<keyword evidence="2" id="KW-0805">Transcription regulation</keyword>
<feature type="domain" description="PAS" evidence="7">
    <location>
        <begin position="83"/>
        <end position="153"/>
    </location>
</feature>
<feature type="domain" description="BHLH" evidence="8">
    <location>
        <begin position="5"/>
        <end position="58"/>
    </location>
</feature>
<feature type="region of interest" description="Disordered" evidence="6">
    <location>
        <begin position="421"/>
        <end position="464"/>
    </location>
</feature>
<feature type="region of interest" description="Disordered" evidence="6">
    <location>
        <begin position="496"/>
        <end position="522"/>
    </location>
</feature>
<keyword evidence="10" id="KW-1185">Reference proteome</keyword>
<feature type="compositionally biased region" description="Polar residues" evidence="6">
    <location>
        <begin position="433"/>
        <end position="442"/>
    </location>
</feature>
<evidence type="ECO:0000256" key="1">
    <source>
        <dbReference type="ARBA" id="ARBA00004123"/>
    </source>
</evidence>
<proteinExistence type="predicted"/>
<dbReference type="AlphaFoldDB" id="T1KTN1"/>
<sequence length="1078" mass="116539">MYTCDASKSTKGASKQRRDSINAEIANLRDLLPLPSSTRQRLSQLQLMALVCVYVRKSNYFQNAFRKHEISPEIPIPHLGFSKALSGFLMMMTQNGKLLYISDNAAEYLGHSMEELLIHGDSVYDIIEKQDHQTIQNELMRPPNPLGNSLASDNRLFLCRMNISRNARRQMRFGDQKVVLVQGHFVSYLPLCTSNAPVFLATCTPVAMPETRECVAQGNTTVFTSIHSLDMRFINLDRNGEFYLGYNKSTINGLSWYDLVHWENLREAQSKHRLITQSEQEKSCILLLRLETADHRWIWVHSVLQFRDANDASQQPTIVCTNQVLSEKEATVMRANNWLYQFYSLHSKMHYGLTGYESHPSATRLTSLYHHPHHTAATAAAAAAAVAAGSTAVAAAAVGAVATAASAMTAMTAAAAAAVHHHAHAHVHGHSNGHGQIHSQLTSSNYHHHHSSSPSTNGPTISISDGCSSATPTLVTSTSVPLAPVAYPASLHSGNIGPINGTTPHHPIPAHPHHPYHHPSSAVLQYSPQAGSLPYPTFVPVSSASIPEPESSRTSSSAPLAVKRSHNSSSTSSSCHPVGASIPVISTNSVTTSGANSNGNSNNNSSNRDSNNSQQTNGDRNRSEPETEEEPESPEPNAKRVNHGQHHLPPPPSSTYHHPRASTFTYPATGMFGTTASSGYPGMSATDLGTVVPVSSYYGSPHHPHHPHHHLHQHHHVHHHQVLTPVASYHHAHHFRTQKQLNPTLLDYDMVESNGPPMSSSNELMDSTGASSQSTLASTDEMTNLVSLGSSSSVAAAAAALLKYSSHYHHHPSETSSSGYYSLSSPSSSSSDIDRYQSRKSPQSTTSDYGSGTSSPPSLSSSSSSSAFEKLPTLMHLKEEPFLMLTASGNPMVTSNEQLQSPDQISRNNCWSNYPTYTDLSSSKPRKGSSHHPSHPHELYHHSSIETYNHSSHNTHHHSARHFHPHSSYQFSNLSSEYGSSLVNQQLSMTNNNNNHHNSSNGSAKSAKSSISSPSPPSASTPTTSNNSSTHNSSSSSSSSPLGSSSSSNTPSSPSSLPRGSGYDGSSGSRGTHSNSQR</sequence>
<dbReference type="eggNOG" id="ENOG502QRXX">
    <property type="taxonomic scope" value="Eukaryota"/>
</dbReference>
<reference evidence="9" key="2">
    <citation type="submission" date="2015-06" db="UniProtKB">
        <authorList>
            <consortium name="EnsemblMetazoa"/>
        </authorList>
    </citation>
    <scope>IDENTIFICATION</scope>
</reference>
<dbReference type="FunFam" id="3.30.450.20:FF:000463">
    <property type="entry name" value="Hypoxia-inducible factor 1 alpha, putative"/>
    <property type="match status" value="1"/>
</dbReference>
<evidence type="ECO:0000313" key="9">
    <source>
        <dbReference type="EnsemblMetazoa" id="tetur21g00360.1"/>
    </source>
</evidence>
<dbReference type="CDD" id="cd00130">
    <property type="entry name" value="PAS"/>
    <property type="match status" value="2"/>
</dbReference>
<feature type="compositionally biased region" description="Low complexity" evidence="6">
    <location>
        <begin position="1020"/>
        <end position="1071"/>
    </location>
</feature>
<dbReference type="FunFam" id="3.30.450.20:FF:000081">
    <property type="entry name" value="Dysfusion, isoform B"/>
    <property type="match status" value="1"/>
</dbReference>
<dbReference type="PANTHER" id="PTHR23043:SF39">
    <property type="entry name" value="DYSFUSION, ISOFORM D"/>
    <property type="match status" value="1"/>
</dbReference>
<dbReference type="PROSITE" id="PS50888">
    <property type="entry name" value="BHLH"/>
    <property type="match status" value="1"/>
</dbReference>
<feature type="region of interest" description="Disordered" evidence="6">
    <location>
        <begin position="988"/>
        <end position="1078"/>
    </location>
</feature>
<feature type="compositionally biased region" description="Low complexity" evidence="6">
    <location>
        <begin position="814"/>
        <end position="831"/>
    </location>
</feature>
<dbReference type="InterPro" id="IPR056192">
    <property type="entry name" value="bHLH_NPAS4"/>
</dbReference>
<feature type="region of interest" description="Disordered" evidence="6">
    <location>
        <begin position="750"/>
        <end position="776"/>
    </location>
</feature>
<name>T1KTN1_TETUR</name>
<dbReference type="Gene3D" id="3.30.450.20">
    <property type="entry name" value="PAS domain"/>
    <property type="match status" value="2"/>
</dbReference>
<comment type="subcellular location">
    <subcellularLocation>
        <location evidence="1">Nucleus</location>
    </subcellularLocation>
</comment>
<dbReference type="CDD" id="cd19697">
    <property type="entry name" value="bHLH-PAS_NPAS4_PASD10"/>
    <property type="match status" value="1"/>
</dbReference>
<reference evidence="10" key="1">
    <citation type="submission" date="2011-08" db="EMBL/GenBank/DDBJ databases">
        <authorList>
            <person name="Rombauts S."/>
        </authorList>
    </citation>
    <scope>NUCLEOTIDE SEQUENCE</scope>
    <source>
        <strain evidence="10">London</strain>
    </source>
</reference>
<dbReference type="EMBL" id="CAEY01000545">
    <property type="status" value="NOT_ANNOTATED_CDS"/>
    <property type="molecule type" value="Genomic_DNA"/>
</dbReference>
<evidence type="ECO:0000256" key="6">
    <source>
        <dbReference type="SAM" id="MobiDB-lite"/>
    </source>
</evidence>
<feature type="region of interest" description="Disordered" evidence="6">
    <location>
        <begin position="919"/>
        <end position="938"/>
    </location>
</feature>
<dbReference type="GO" id="GO:0005634">
    <property type="term" value="C:nucleus"/>
    <property type="evidence" value="ECO:0007669"/>
    <property type="project" value="UniProtKB-SubCell"/>
</dbReference>
<protein>
    <recommendedName>
        <fullName evidence="11">BHLH domain-containing protein</fullName>
    </recommendedName>
</protein>
<dbReference type="GO" id="GO:0046983">
    <property type="term" value="F:protein dimerization activity"/>
    <property type="evidence" value="ECO:0007669"/>
    <property type="project" value="InterPro"/>
</dbReference>
<feature type="compositionally biased region" description="Basic residues" evidence="6">
    <location>
        <begin position="924"/>
        <end position="934"/>
    </location>
</feature>
<organism evidence="9 10">
    <name type="scientific">Tetranychus urticae</name>
    <name type="common">Two-spotted spider mite</name>
    <dbReference type="NCBI Taxonomy" id="32264"/>
    <lineage>
        <taxon>Eukaryota</taxon>
        <taxon>Metazoa</taxon>
        <taxon>Ecdysozoa</taxon>
        <taxon>Arthropoda</taxon>
        <taxon>Chelicerata</taxon>
        <taxon>Arachnida</taxon>
        <taxon>Acari</taxon>
        <taxon>Acariformes</taxon>
        <taxon>Trombidiformes</taxon>
        <taxon>Prostigmata</taxon>
        <taxon>Eleutherengona</taxon>
        <taxon>Raphignathae</taxon>
        <taxon>Tetranychoidea</taxon>
        <taxon>Tetranychidae</taxon>
        <taxon>Tetranychus</taxon>
    </lineage>
</organism>
<keyword evidence="5" id="KW-0539">Nucleus</keyword>
<evidence type="ECO:0000256" key="4">
    <source>
        <dbReference type="ARBA" id="ARBA00023163"/>
    </source>
</evidence>
<evidence type="ECO:0000256" key="3">
    <source>
        <dbReference type="ARBA" id="ARBA00023125"/>
    </source>
</evidence>
<dbReference type="OrthoDB" id="9978016at2759"/>
<dbReference type="GO" id="GO:0045944">
    <property type="term" value="P:positive regulation of transcription by RNA polymerase II"/>
    <property type="evidence" value="ECO:0007669"/>
    <property type="project" value="UniProtKB-ARBA"/>
</dbReference>
<evidence type="ECO:0000256" key="5">
    <source>
        <dbReference type="ARBA" id="ARBA00023242"/>
    </source>
</evidence>
<dbReference type="Pfam" id="PF14598">
    <property type="entry name" value="PAS_11"/>
    <property type="match status" value="1"/>
</dbReference>
<dbReference type="HOGENOM" id="CLU_286577_0_0_1"/>
<dbReference type="SUPFAM" id="SSF55785">
    <property type="entry name" value="PYP-like sensor domain (PAS domain)"/>
    <property type="match status" value="2"/>
</dbReference>
<dbReference type="InterPro" id="IPR035965">
    <property type="entry name" value="PAS-like_dom_sf"/>
</dbReference>
<feature type="region of interest" description="Disordered" evidence="6">
    <location>
        <begin position="812"/>
        <end position="866"/>
    </location>
</feature>
<dbReference type="PROSITE" id="PS50112">
    <property type="entry name" value="PAS"/>
    <property type="match status" value="1"/>
</dbReference>
<feature type="compositionally biased region" description="Low complexity" evidence="6">
    <location>
        <begin position="586"/>
        <end position="617"/>
    </location>
</feature>
<evidence type="ECO:0000259" key="7">
    <source>
        <dbReference type="PROSITE" id="PS50112"/>
    </source>
</evidence>
<evidence type="ECO:0000313" key="10">
    <source>
        <dbReference type="Proteomes" id="UP000015104"/>
    </source>
</evidence>
<dbReference type="InterPro" id="IPR000014">
    <property type="entry name" value="PAS"/>
</dbReference>
<keyword evidence="4" id="KW-0804">Transcription</keyword>
<dbReference type="OMA" id="ESHMEYS"/>
<gene>
    <name evidence="9" type="primary">107367367</name>
</gene>
<keyword evidence="3" id="KW-0238">DNA-binding</keyword>
<feature type="compositionally biased region" description="Polar residues" evidence="6">
    <location>
        <begin position="756"/>
        <end position="776"/>
    </location>
</feature>
<dbReference type="SMART" id="SM00091">
    <property type="entry name" value="PAS"/>
    <property type="match status" value="2"/>
</dbReference>
<evidence type="ECO:0000259" key="8">
    <source>
        <dbReference type="PROSITE" id="PS50888"/>
    </source>
</evidence>
<dbReference type="GO" id="GO:0000981">
    <property type="term" value="F:DNA-binding transcription factor activity, RNA polymerase II-specific"/>
    <property type="evidence" value="ECO:0007669"/>
    <property type="project" value="TreeGrafter"/>
</dbReference>
<feature type="region of interest" description="Disordered" evidence="6">
    <location>
        <begin position="543"/>
        <end position="662"/>
    </location>
</feature>
<dbReference type="GO" id="GO:0000977">
    <property type="term" value="F:RNA polymerase II transcription regulatory region sequence-specific DNA binding"/>
    <property type="evidence" value="ECO:0007669"/>
    <property type="project" value="TreeGrafter"/>
</dbReference>
<feature type="compositionally biased region" description="Low complexity" evidence="6">
    <location>
        <begin position="844"/>
        <end position="866"/>
    </location>
</feature>
<feature type="compositionally biased region" description="Basic residues" evidence="6">
    <location>
        <begin position="421"/>
        <end position="431"/>
    </location>
</feature>
<dbReference type="EnsemblMetazoa" id="tetur21g00360.1">
    <property type="protein sequence ID" value="tetur21g00360.1"/>
    <property type="gene ID" value="tetur21g00360"/>
</dbReference>
<dbReference type="PANTHER" id="PTHR23043">
    <property type="entry name" value="HYPOXIA-INDUCIBLE FACTOR 1 ALPHA"/>
    <property type="match status" value="1"/>
</dbReference>
<evidence type="ECO:0008006" key="11">
    <source>
        <dbReference type="Google" id="ProtNLM"/>
    </source>
</evidence>
<dbReference type="Pfam" id="PF23183">
    <property type="entry name" value="bHLH_NPAS4"/>
    <property type="match status" value="1"/>
</dbReference>
<dbReference type="Proteomes" id="UP000015104">
    <property type="component" value="Unassembled WGS sequence"/>
</dbReference>
<feature type="compositionally biased region" description="Low complexity" evidence="6">
    <location>
        <begin position="990"/>
        <end position="1013"/>
    </location>
</feature>
<evidence type="ECO:0000256" key="2">
    <source>
        <dbReference type="ARBA" id="ARBA00023015"/>
    </source>
</evidence>
<dbReference type="KEGG" id="tut:107367367"/>
<dbReference type="InterPro" id="IPR011598">
    <property type="entry name" value="bHLH_dom"/>
</dbReference>
<dbReference type="STRING" id="32264.T1KTN1"/>